<dbReference type="Gene3D" id="3.20.20.140">
    <property type="entry name" value="Metal-dependent hydrolases"/>
    <property type="match status" value="1"/>
</dbReference>
<reference evidence="3 4" key="1">
    <citation type="submission" date="2020-02" db="EMBL/GenBank/DDBJ databases">
        <title>Streptomyces malaysiensis DSM14702 (JHCC583434, PFL_A843) Genome sequencing and assembly.</title>
        <authorList>
            <person name="Samborskyy M."/>
        </authorList>
    </citation>
    <scope>NUCLEOTIDE SEQUENCE [LARGE SCALE GENOMIC DNA]</scope>
    <source>
        <strain evidence="3 4">DSM 14702</strain>
    </source>
</reference>
<name>A0A7X6B0D4_STRMQ</name>
<evidence type="ECO:0000313" key="3">
    <source>
        <dbReference type="EMBL" id="NIY69414.1"/>
    </source>
</evidence>
<gene>
    <name evidence="3" type="ORF">SMALB_7538</name>
</gene>
<dbReference type="GO" id="GO:0019748">
    <property type="term" value="P:secondary metabolic process"/>
    <property type="evidence" value="ECO:0007669"/>
    <property type="project" value="TreeGrafter"/>
</dbReference>
<dbReference type="GO" id="GO:0005737">
    <property type="term" value="C:cytoplasm"/>
    <property type="evidence" value="ECO:0007669"/>
    <property type="project" value="TreeGrafter"/>
</dbReference>
<dbReference type="Proteomes" id="UP000536624">
    <property type="component" value="Unassembled WGS sequence"/>
</dbReference>
<accession>A0A7X6B0D4</accession>
<dbReference type="Pfam" id="PF04909">
    <property type="entry name" value="Amidohydro_2"/>
    <property type="match status" value="1"/>
</dbReference>
<proteinExistence type="predicted"/>
<evidence type="ECO:0000313" key="4">
    <source>
        <dbReference type="Proteomes" id="UP000536624"/>
    </source>
</evidence>
<dbReference type="AlphaFoldDB" id="A0A7X6B0D4"/>
<dbReference type="SUPFAM" id="SSF51556">
    <property type="entry name" value="Metallo-dependent hydrolases"/>
    <property type="match status" value="1"/>
</dbReference>
<dbReference type="EMBL" id="JAALLH010000002">
    <property type="protein sequence ID" value="NIY69414.1"/>
    <property type="molecule type" value="Genomic_DNA"/>
</dbReference>
<dbReference type="PANTHER" id="PTHR21240:SF28">
    <property type="entry name" value="ISO-OROTATE DECARBOXYLASE (EUROFUNG)"/>
    <property type="match status" value="1"/>
</dbReference>
<dbReference type="RefSeq" id="WP_167504642.1">
    <property type="nucleotide sequence ID" value="NZ_JAALLH010000002.1"/>
</dbReference>
<dbReference type="PANTHER" id="PTHR21240">
    <property type="entry name" value="2-AMINO-3-CARBOXYLMUCONATE-6-SEMIALDEHYDE DECARBOXYLASE"/>
    <property type="match status" value="1"/>
</dbReference>
<dbReference type="InterPro" id="IPR032466">
    <property type="entry name" value="Metal_Hydrolase"/>
</dbReference>
<sequence length="330" mass="35953">MPLIDVHTHFFPTGLINELAWRYDTPCVEADGGITYVRYAGEKRFPLRPEMTDLDAKLSDMDRLGIDVSILSVTMPGVDGLGDDAARVARIANDQLTELTSAHPTRLGWVAVLPMDDPAAAGAELRRAVTAGARGAMIYSNVAGRPLDLDVDRPVFETACELDVPILLHPTLPLAAATLREFELISTLGYLFDTTTAALRLTLSGMFTRHPDLKFVVCHAGSLLPYQVGRIDHQAMNRPAGRGPITGAPSEDLLKLYTDSVCLSPPTLRYVVDFFGASKVMMGSDHPQWTMDGGVRTVRDTHLSNDERSLVESGTAATLFNWSFPEVSLS</sequence>
<feature type="domain" description="Amidohydrolase-related" evidence="2">
    <location>
        <begin position="4"/>
        <end position="321"/>
    </location>
</feature>
<dbReference type="GO" id="GO:0001760">
    <property type="term" value="F:aminocarboxymuconate-semialdehyde decarboxylase activity"/>
    <property type="evidence" value="ECO:0007669"/>
    <property type="project" value="UniProtKB-EC"/>
</dbReference>
<dbReference type="InterPro" id="IPR032465">
    <property type="entry name" value="ACMSD"/>
</dbReference>
<evidence type="ECO:0000259" key="2">
    <source>
        <dbReference type="Pfam" id="PF04909"/>
    </source>
</evidence>
<protein>
    <submittedName>
        <fullName evidence="3">2-amino-3-carboxymuconate-6-semialdehyde decarboxylase</fullName>
        <ecNumber evidence="3">4.1.1.45</ecNumber>
    </submittedName>
</protein>
<dbReference type="InterPro" id="IPR006680">
    <property type="entry name" value="Amidohydro-rel"/>
</dbReference>
<evidence type="ECO:0000256" key="1">
    <source>
        <dbReference type="ARBA" id="ARBA00023239"/>
    </source>
</evidence>
<keyword evidence="1 3" id="KW-0456">Lyase</keyword>
<dbReference type="GO" id="GO:0016787">
    <property type="term" value="F:hydrolase activity"/>
    <property type="evidence" value="ECO:0007669"/>
    <property type="project" value="InterPro"/>
</dbReference>
<comment type="caution">
    <text evidence="3">The sequence shown here is derived from an EMBL/GenBank/DDBJ whole genome shotgun (WGS) entry which is preliminary data.</text>
</comment>
<dbReference type="EC" id="4.1.1.45" evidence="3"/>
<organism evidence="3 4">
    <name type="scientific">Streptomyces malaysiensis</name>
    <dbReference type="NCBI Taxonomy" id="92644"/>
    <lineage>
        <taxon>Bacteria</taxon>
        <taxon>Bacillati</taxon>
        <taxon>Actinomycetota</taxon>
        <taxon>Actinomycetes</taxon>
        <taxon>Kitasatosporales</taxon>
        <taxon>Streptomycetaceae</taxon>
        <taxon>Streptomyces</taxon>
        <taxon>Streptomyces violaceusniger group</taxon>
    </lineage>
</organism>